<dbReference type="AlphaFoldDB" id="A0A1S8A8E3"/>
<dbReference type="EMBL" id="DF977471">
    <property type="protein sequence ID" value="GAW26289.1"/>
    <property type="molecule type" value="Genomic_DNA"/>
</dbReference>
<dbReference type="STRING" id="77044.A0A1S8A8E3"/>
<feature type="domain" description="Fungal-type protein kinase" evidence="1">
    <location>
        <begin position="1"/>
        <end position="31"/>
    </location>
</feature>
<keyword evidence="3" id="KW-1185">Reference proteome</keyword>
<sequence>MKFTAVEVLRTTDHIYCYDLESLFYVLIWMCARQSWSDRFAGEEKPPKESLLRRWKIDSFKYIAASKEGDVIMNRLEYIIDKFPETKSRGGLRSKEV</sequence>
<name>A0A1S8A8E3_ROSNE</name>
<keyword evidence="2" id="KW-0808">Transferase</keyword>
<dbReference type="PANTHER" id="PTHR38248">
    <property type="entry name" value="FUNK1 6"/>
    <property type="match status" value="1"/>
</dbReference>
<protein>
    <submittedName>
        <fullName evidence="2">Putative serine threonine-protein kinase Sgk2</fullName>
    </submittedName>
</protein>
<dbReference type="InterPro" id="IPR040976">
    <property type="entry name" value="Pkinase_fungal"/>
</dbReference>
<dbReference type="OrthoDB" id="5584477at2759"/>
<evidence type="ECO:0000313" key="2">
    <source>
        <dbReference type="EMBL" id="GAW26289.1"/>
    </source>
</evidence>
<keyword evidence="2" id="KW-0418">Kinase</keyword>
<evidence type="ECO:0000259" key="1">
    <source>
        <dbReference type="Pfam" id="PF17667"/>
    </source>
</evidence>
<evidence type="ECO:0000313" key="3">
    <source>
        <dbReference type="Proteomes" id="UP000054516"/>
    </source>
</evidence>
<organism evidence="2">
    <name type="scientific">Rosellinia necatrix</name>
    <name type="common">White root-rot fungus</name>
    <dbReference type="NCBI Taxonomy" id="77044"/>
    <lineage>
        <taxon>Eukaryota</taxon>
        <taxon>Fungi</taxon>
        <taxon>Dikarya</taxon>
        <taxon>Ascomycota</taxon>
        <taxon>Pezizomycotina</taxon>
        <taxon>Sordariomycetes</taxon>
        <taxon>Xylariomycetidae</taxon>
        <taxon>Xylariales</taxon>
        <taxon>Xylariaceae</taxon>
        <taxon>Rosellinia</taxon>
    </lineage>
</organism>
<gene>
    <name evidence="2" type="ORF">SAMD00023353_2601550</name>
</gene>
<dbReference type="Pfam" id="PF17667">
    <property type="entry name" value="Pkinase_fungal"/>
    <property type="match status" value="1"/>
</dbReference>
<dbReference type="Proteomes" id="UP000054516">
    <property type="component" value="Unassembled WGS sequence"/>
</dbReference>
<dbReference type="PANTHER" id="PTHR38248:SF2">
    <property type="entry name" value="FUNK1 11"/>
    <property type="match status" value="1"/>
</dbReference>
<reference evidence="2" key="1">
    <citation type="submission" date="2016-03" db="EMBL/GenBank/DDBJ databases">
        <title>Draft genome sequence of Rosellinia necatrix.</title>
        <authorList>
            <person name="Kanematsu S."/>
        </authorList>
    </citation>
    <scope>NUCLEOTIDE SEQUENCE [LARGE SCALE GENOMIC DNA]</scope>
    <source>
        <strain evidence="2">W97</strain>
    </source>
</reference>
<proteinExistence type="predicted"/>
<accession>A0A1S8A8E3</accession>
<dbReference type="GO" id="GO:0016301">
    <property type="term" value="F:kinase activity"/>
    <property type="evidence" value="ECO:0007669"/>
    <property type="project" value="UniProtKB-KW"/>
</dbReference>